<gene>
    <name evidence="1" type="ORF">L195_g059231</name>
</gene>
<proteinExistence type="predicted"/>
<organism evidence="1 2">
    <name type="scientific">Trifolium pratense</name>
    <name type="common">Red clover</name>
    <dbReference type="NCBI Taxonomy" id="57577"/>
    <lineage>
        <taxon>Eukaryota</taxon>
        <taxon>Viridiplantae</taxon>
        <taxon>Streptophyta</taxon>
        <taxon>Embryophyta</taxon>
        <taxon>Tracheophyta</taxon>
        <taxon>Spermatophyta</taxon>
        <taxon>Magnoliopsida</taxon>
        <taxon>eudicotyledons</taxon>
        <taxon>Gunneridae</taxon>
        <taxon>Pentapetalae</taxon>
        <taxon>rosids</taxon>
        <taxon>fabids</taxon>
        <taxon>Fabales</taxon>
        <taxon>Fabaceae</taxon>
        <taxon>Papilionoideae</taxon>
        <taxon>50 kb inversion clade</taxon>
        <taxon>NPAAA clade</taxon>
        <taxon>Hologalegina</taxon>
        <taxon>IRL clade</taxon>
        <taxon>Trifolieae</taxon>
        <taxon>Trifolium</taxon>
    </lineage>
</organism>
<comment type="caution">
    <text evidence="1">The sequence shown here is derived from an EMBL/GenBank/DDBJ whole genome shotgun (WGS) entry which is preliminary data.</text>
</comment>
<reference evidence="1 2" key="2">
    <citation type="journal article" date="2017" name="Front. Plant Sci.">
        <title>Gene Classification and Mining of Molecular Markers Useful in Red Clover (Trifolium pratense) Breeding.</title>
        <authorList>
            <person name="Istvanek J."/>
            <person name="Dluhosova J."/>
            <person name="Dluhos P."/>
            <person name="Patkova L."/>
            <person name="Nedelnik J."/>
            <person name="Repkova J."/>
        </authorList>
    </citation>
    <scope>NUCLEOTIDE SEQUENCE [LARGE SCALE GENOMIC DNA]</scope>
    <source>
        <strain evidence="2">cv. Tatra</strain>
        <tissue evidence="1">Young leaves</tissue>
    </source>
</reference>
<accession>A0A2K3JWV2</accession>
<dbReference type="Proteomes" id="UP000236291">
    <property type="component" value="Unassembled WGS sequence"/>
</dbReference>
<evidence type="ECO:0000313" key="1">
    <source>
        <dbReference type="EMBL" id="PNX58517.1"/>
    </source>
</evidence>
<feature type="non-terminal residue" evidence="1">
    <location>
        <position position="1"/>
    </location>
</feature>
<protein>
    <submittedName>
        <fullName evidence="1">Uncharacterized protein</fullName>
    </submittedName>
</protein>
<name>A0A2K3JWV2_TRIPR</name>
<evidence type="ECO:0000313" key="2">
    <source>
        <dbReference type="Proteomes" id="UP000236291"/>
    </source>
</evidence>
<reference evidence="1 2" key="1">
    <citation type="journal article" date="2014" name="Am. J. Bot.">
        <title>Genome assembly and annotation for red clover (Trifolium pratense; Fabaceae).</title>
        <authorList>
            <person name="Istvanek J."/>
            <person name="Jaros M."/>
            <person name="Krenek A."/>
            <person name="Repkova J."/>
        </authorList>
    </citation>
    <scope>NUCLEOTIDE SEQUENCE [LARGE SCALE GENOMIC DNA]</scope>
    <source>
        <strain evidence="2">cv. Tatra</strain>
        <tissue evidence="1">Young leaves</tissue>
    </source>
</reference>
<sequence>VADVDPLIEDLTRDKEVRPSVFVADVLNFEEEIFSSISVEAVPTRLVHVEVVHANDLAKNPRVDP</sequence>
<dbReference type="EMBL" id="ASHM01128091">
    <property type="protein sequence ID" value="PNX58517.1"/>
    <property type="molecule type" value="Genomic_DNA"/>
</dbReference>
<dbReference type="AlphaFoldDB" id="A0A2K3JWV2"/>